<protein>
    <submittedName>
        <fullName evidence="2">Uncharacterized protein</fullName>
    </submittedName>
</protein>
<gene>
    <name evidence="2" type="ORF">PLANPX_4985</name>
</gene>
<dbReference type="KEGG" id="lpav:PLANPX_4985"/>
<evidence type="ECO:0000313" key="3">
    <source>
        <dbReference type="Proteomes" id="UP000326837"/>
    </source>
</evidence>
<organism evidence="2 3">
    <name type="scientific">Lacipirellula parvula</name>
    <dbReference type="NCBI Taxonomy" id="2650471"/>
    <lineage>
        <taxon>Bacteria</taxon>
        <taxon>Pseudomonadati</taxon>
        <taxon>Planctomycetota</taxon>
        <taxon>Planctomycetia</taxon>
        <taxon>Pirellulales</taxon>
        <taxon>Lacipirellulaceae</taxon>
        <taxon>Lacipirellula</taxon>
    </lineage>
</organism>
<accession>A0A5K7XLJ5</accession>
<evidence type="ECO:0000256" key="1">
    <source>
        <dbReference type="SAM" id="MobiDB-lite"/>
    </source>
</evidence>
<dbReference type="Proteomes" id="UP000326837">
    <property type="component" value="Chromosome"/>
</dbReference>
<feature type="compositionally biased region" description="Basic and acidic residues" evidence="1">
    <location>
        <begin position="1"/>
        <end position="24"/>
    </location>
</feature>
<reference evidence="3" key="1">
    <citation type="submission" date="2019-10" db="EMBL/GenBank/DDBJ databases">
        <title>Lacipirellula parvula gen. nov., sp. nov., representing a lineage of planctomycetes widespread in freshwater anoxic habitats, and description of the family Lacipirellulaceae.</title>
        <authorList>
            <person name="Dedysh S.N."/>
            <person name="Kulichevskaya I.S."/>
            <person name="Beletsky A.V."/>
            <person name="Rakitin A.L."/>
            <person name="Mardanov A.V."/>
            <person name="Ivanova A.A."/>
            <person name="Saltykova V.X."/>
            <person name="Rijpstra W.I.C."/>
            <person name="Sinninghe Damste J.S."/>
            <person name="Ravin N.V."/>
        </authorList>
    </citation>
    <scope>NUCLEOTIDE SEQUENCE [LARGE SCALE GENOMIC DNA]</scope>
    <source>
        <strain evidence="3">PX69</strain>
    </source>
</reference>
<dbReference type="AlphaFoldDB" id="A0A5K7XLJ5"/>
<sequence length="37" mass="4056">MPDGIKGESHGKHKQERDSDDKRAIRGGSIHLAAIFP</sequence>
<name>A0A5K7XLJ5_9BACT</name>
<evidence type="ECO:0000313" key="2">
    <source>
        <dbReference type="EMBL" id="BBO35373.1"/>
    </source>
</evidence>
<dbReference type="EMBL" id="AP021861">
    <property type="protein sequence ID" value="BBO35373.1"/>
    <property type="molecule type" value="Genomic_DNA"/>
</dbReference>
<feature type="region of interest" description="Disordered" evidence="1">
    <location>
        <begin position="1"/>
        <end position="29"/>
    </location>
</feature>
<keyword evidence="3" id="KW-1185">Reference proteome</keyword>
<proteinExistence type="predicted"/>